<sequence>MSAIPAGVSGPLLAADRGPRFAAWVGRPDAAPWASAADLFGSGLAAAVAAVGEARGAANPAVAGALLFEGYAMRLIPPVLAAALTEARAPDPGLDAVRVEWADARVGQVALDGSCGAASEVVPALMERNLAVALDAVHRAAGTGLRVLRGAAAHAVTVTALHLSWPDEQPARYLGPAREVLDRWGVGELVRMAAVPVAGERWLYAERRSCCLAFRTADHRRAASFCATCPVTPEAERRGSFHDAVGAFIDRTGRARRGH</sequence>
<keyword evidence="2" id="KW-1185">Reference proteome</keyword>
<proteinExistence type="predicted"/>
<organism evidence="1 2">
    <name type="scientific">Actinomycetospora endophytica</name>
    <dbReference type="NCBI Taxonomy" id="2291215"/>
    <lineage>
        <taxon>Bacteria</taxon>
        <taxon>Bacillati</taxon>
        <taxon>Actinomycetota</taxon>
        <taxon>Actinomycetes</taxon>
        <taxon>Pseudonocardiales</taxon>
        <taxon>Pseudonocardiaceae</taxon>
        <taxon>Actinomycetospora</taxon>
    </lineage>
</organism>
<dbReference type="RefSeq" id="WP_230739704.1">
    <property type="nucleotide sequence ID" value="NZ_JAJNDB010000008.1"/>
</dbReference>
<evidence type="ECO:0000313" key="2">
    <source>
        <dbReference type="Proteomes" id="UP001199469"/>
    </source>
</evidence>
<accession>A0ABS8PH34</accession>
<dbReference type="EMBL" id="JAJNDB010000008">
    <property type="protein sequence ID" value="MCD2197571.1"/>
    <property type="molecule type" value="Genomic_DNA"/>
</dbReference>
<evidence type="ECO:0000313" key="1">
    <source>
        <dbReference type="EMBL" id="MCD2197571.1"/>
    </source>
</evidence>
<protein>
    <submittedName>
        <fullName evidence="1">(2Fe-2S)-binding protein</fullName>
    </submittedName>
</protein>
<name>A0ABS8PH34_9PSEU</name>
<comment type="caution">
    <text evidence="1">The sequence shown here is derived from an EMBL/GenBank/DDBJ whole genome shotgun (WGS) entry which is preliminary data.</text>
</comment>
<dbReference type="Proteomes" id="UP001199469">
    <property type="component" value="Unassembled WGS sequence"/>
</dbReference>
<gene>
    <name evidence="1" type="ORF">LQ327_29795</name>
</gene>
<reference evidence="1 2" key="1">
    <citation type="submission" date="2021-11" db="EMBL/GenBank/DDBJ databases">
        <title>Draft genome sequence of Actinomycetospora sp. SF1 isolated from the rhizosphere soil.</title>
        <authorList>
            <person name="Duangmal K."/>
            <person name="Chantavorakit T."/>
        </authorList>
    </citation>
    <scope>NUCLEOTIDE SEQUENCE [LARGE SCALE GENOMIC DNA]</scope>
    <source>
        <strain evidence="1 2">TBRC 5722</strain>
    </source>
</reference>